<dbReference type="InterPro" id="IPR022618">
    <property type="entry name" value="Defensin-like_20-28"/>
</dbReference>
<dbReference type="AlphaFoldDB" id="A0A8X7YL93"/>
<dbReference type="GO" id="GO:0050832">
    <property type="term" value="P:defense response to fungus"/>
    <property type="evidence" value="ECO:0007669"/>
    <property type="project" value="UniProtKB-KW"/>
</dbReference>
<organism evidence="9 10">
    <name type="scientific">Populus tomentosa</name>
    <name type="common">Chinese white poplar</name>
    <dbReference type="NCBI Taxonomy" id="118781"/>
    <lineage>
        <taxon>Eukaryota</taxon>
        <taxon>Viridiplantae</taxon>
        <taxon>Streptophyta</taxon>
        <taxon>Embryophyta</taxon>
        <taxon>Tracheophyta</taxon>
        <taxon>Spermatophyta</taxon>
        <taxon>Magnoliopsida</taxon>
        <taxon>eudicotyledons</taxon>
        <taxon>Gunneridae</taxon>
        <taxon>Pentapetalae</taxon>
        <taxon>rosids</taxon>
        <taxon>fabids</taxon>
        <taxon>Malpighiales</taxon>
        <taxon>Salicaceae</taxon>
        <taxon>Saliceae</taxon>
        <taxon>Populus</taxon>
    </lineage>
</organism>
<evidence type="ECO:0000256" key="3">
    <source>
        <dbReference type="ARBA" id="ARBA00022525"/>
    </source>
</evidence>
<evidence type="ECO:0000256" key="6">
    <source>
        <dbReference type="ARBA" id="ARBA00022729"/>
    </source>
</evidence>
<dbReference type="GO" id="GO:0031640">
    <property type="term" value="P:killing of cells of another organism"/>
    <property type="evidence" value="ECO:0007669"/>
    <property type="project" value="UniProtKB-KW"/>
</dbReference>
<reference evidence="9" key="1">
    <citation type="journal article" date="2020" name="bioRxiv">
        <title>Hybrid origin of Populus tomentosa Carr. identified through genome sequencing and phylogenomic analysis.</title>
        <authorList>
            <person name="An X."/>
            <person name="Gao K."/>
            <person name="Chen Z."/>
            <person name="Li J."/>
            <person name="Yang X."/>
            <person name="Yang X."/>
            <person name="Zhou J."/>
            <person name="Guo T."/>
            <person name="Zhao T."/>
            <person name="Huang S."/>
            <person name="Miao D."/>
            <person name="Khan W.U."/>
            <person name="Rao P."/>
            <person name="Ye M."/>
            <person name="Lei B."/>
            <person name="Liao W."/>
            <person name="Wang J."/>
            <person name="Ji L."/>
            <person name="Li Y."/>
            <person name="Guo B."/>
            <person name="Mustafa N.S."/>
            <person name="Li S."/>
            <person name="Yun Q."/>
            <person name="Keller S.R."/>
            <person name="Mao J."/>
            <person name="Zhang R."/>
            <person name="Strauss S.H."/>
        </authorList>
    </citation>
    <scope>NUCLEOTIDE SEQUENCE</scope>
    <source>
        <strain evidence="9">GM15</strain>
        <tissue evidence="9">Leaf</tissue>
    </source>
</reference>
<keyword evidence="3" id="KW-0964">Secreted</keyword>
<dbReference type="EMBL" id="JAAWWB010000026">
    <property type="protein sequence ID" value="KAG6751112.1"/>
    <property type="molecule type" value="Genomic_DNA"/>
</dbReference>
<dbReference type="PANTHER" id="PTHR34453">
    <property type="entry name" value="DEFENSIN-LIKE (DEFL) FAMILY PROTEIN-RELATED"/>
    <property type="match status" value="1"/>
</dbReference>
<name>A0A8X7YL93_POPTO</name>
<dbReference type="Pfam" id="PF10868">
    <property type="entry name" value="Defensin_like"/>
    <property type="match status" value="1"/>
</dbReference>
<sequence>MASKKVIIPFVLIAVLLLCQDIMQYRSLIINFICVYLVFSEYKNNVAAQSQCCTEHPELGKCQPGVDDKSPDGKCWHYCMANCEENKGGVCKLNNNKHHCHCYC</sequence>
<feature type="signal peptide" evidence="8">
    <location>
        <begin position="1"/>
        <end position="27"/>
    </location>
</feature>
<evidence type="ECO:0000256" key="2">
    <source>
        <dbReference type="ARBA" id="ARBA00006722"/>
    </source>
</evidence>
<dbReference type="Proteomes" id="UP000886885">
    <property type="component" value="Chromosome 13D"/>
</dbReference>
<keyword evidence="5" id="KW-0295">Fungicide</keyword>
<keyword evidence="6 8" id="KW-0732">Signal</keyword>
<gene>
    <name evidence="9" type="ORF">POTOM_045630</name>
</gene>
<evidence type="ECO:0000256" key="4">
    <source>
        <dbReference type="ARBA" id="ARBA00022529"/>
    </source>
</evidence>
<evidence type="ECO:0000256" key="1">
    <source>
        <dbReference type="ARBA" id="ARBA00004613"/>
    </source>
</evidence>
<protein>
    <submittedName>
        <fullName evidence="9">Uncharacterized protein</fullName>
    </submittedName>
</protein>
<dbReference type="OrthoDB" id="1043633at2759"/>
<keyword evidence="4" id="KW-0929">Antimicrobial</keyword>
<evidence type="ECO:0000256" key="8">
    <source>
        <dbReference type="SAM" id="SignalP"/>
    </source>
</evidence>
<evidence type="ECO:0000256" key="5">
    <source>
        <dbReference type="ARBA" id="ARBA00022577"/>
    </source>
</evidence>
<accession>A0A8X7YL93</accession>
<evidence type="ECO:0000256" key="7">
    <source>
        <dbReference type="ARBA" id="ARBA00022821"/>
    </source>
</evidence>
<feature type="chain" id="PRO_5036505085" evidence="8">
    <location>
        <begin position="28"/>
        <end position="104"/>
    </location>
</feature>
<proteinExistence type="inferred from homology"/>
<evidence type="ECO:0000313" key="10">
    <source>
        <dbReference type="Proteomes" id="UP000886885"/>
    </source>
</evidence>
<keyword evidence="7" id="KW-0611">Plant defense</keyword>
<evidence type="ECO:0000313" key="9">
    <source>
        <dbReference type="EMBL" id="KAG6751112.1"/>
    </source>
</evidence>
<comment type="similarity">
    <text evidence="2">Belongs to the DEFL family.</text>
</comment>
<comment type="subcellular location">
    <subcellularLocation>
        <location evidence="1">Secreted</location>
    </subcellularLocation>
</comment>
<comment type="caution">
    <text evidence="9">The sequence shown here is derived from an EMBL/GenBank/DDBJ whole genome shotgun (WGS) entry which is preliminary data.</text>
</comment>
<keyword evidence="10" id="KW-1185">Reference proteome</keyword>
<dbReference type="GO" id="GO:0005576">
    <property type="term" value="C:extracellular region"/>
    <property type="evidence" value="ECO:0007669"/>
    <property type="project" value="UniProtKB-SubCell"/>
</dbReference>
<dbReference type="PANTHER" id="PTHR34453:SF3">
    <property type="entry name" value="DEFENSIN-LIKE (DEFL) FAMILY PROTEIN-RELATED"/>
    <property type="match status" value="1"/>
</dbReference>